<accession>A0A1U7PKW4</accession>
<organism evidence="4 5">
    <name type="scientific">Edaphobacillus lindanitolerans</name>
    <dbReference type="NCBI Taxonomy" id="550447"/>
    <lineage>
        <taxon>Bacteria</taxon>
        <taxon>Bacillati</taxon>
        <taxon>Bacillota</taxon>
        <taxon>Bacilli</taxon>
        <taxon>Bacillales</taxon>
        <taxon>Bacillaceae</taxon>
        <taxon>Edaphobacillus</taxon>
    </lineage>
</organism>
<dbReference type="InterPro" id="IPR039109">
    <property type="entry name" value="Ribosomal_eL30-like"/>
</dbReference>
<gene>
    <name evidence="4" type="ORF">SAMN05428946_0189</name>
</gene>
<evidence type="ECO:0000256" key="2">
    <source>
        <dbReference type="ARBA" id="ARBA00023274"/>
    </source>
</evidence>
<dbReference type="NCBIfam" id="NF005825">
    <property type="entry name" value="PRK07714.1"/>
    <property type="match status" value="1"/>
</dbReference>
<dbReference type="EMBL" id="FTPL01000001">
    <property type="protein sequence ID" value="SIT67274.1"/>
    <property type="molecule type" value="Genomic_DNA"/>
</dbReference>
<dbReference type="SUPFAM" id="SSF55315">
    <property type="entry name" value="L30e-like"/>
    <property type="match status" value="1"/>
</dbReference>
<feature type="domain" description="Ribosomal protein eL8/eL30/eS12/Gadd45" evidence="3">
    <location>
        <begin position="8"/>
        <end position="98"/>
    </location>
</feature>
<dbReference type="GO" id="GO:1990904">
    <property type="term" value="C:ribonucleoprotein complex"/>
    <property type="evidence" value="ECO:0007669"/>
    <property type="project" value="UniProtKB-KW"/>
</dbReference>
<dbReference type="GO" id="GO:0005840">
    <property type="term" value="C:ribosome"/>
    <property type="evidence" value="ECO:0007669"/>
    <property type="project" value="UniProtKB-KW"/>
</dbReference>
<dbReference type="PANTHER" id="PTHR11449">
    <property type="entry name" value="RIBOSOMAL PROTEIN L30"/>
    <property type="match status" value="1"/>
</dbReference>
<keyword evidence="1 4" id="KW-0689">Ribosomal protein</keyword>
<proteinExistence type="predicted"/>
<dbReference type="AlphaFoldDB" id="A0A1U7PKW4"/>
<name>A0A1U7PKW4_9BACI</name>
<evidence type="ECO:0000256" key="1">
    <source>
        <dbReference type="ARBA" id="ARBA00022980"/>
    </source>
</evidence>
<keyword evidence="5" id="KW-1185">Reference proteome</keyword>
<protein>
    <submittedName>
        <fullName evidence="4">Ribosomal protein L7Ae</fullName>
    </submittedName>
</protein>
<evidence type="ECO:0000259" key="3">
    <source>
        <dbReference type="Pfam" id="PF01248"/>
    </source>
</evidence>
<dbReference type="InterPro" id="IPR004038">
    <property type="entry name" value="Ribosomal_eL8/eL30/eS12/Gad45"/>
</dbReference>
<evidence type="ECO:0000313" key="5">
    <source>
        <dbReference type="Proteomes" id="UP000187550"/>
    </source>
</evidence>
<dbReference type="STRING" id="550447.SAMN05428946_0189"/>
<dbReference type="Proteomes" id="UP000187550">
    <property type="component" value="Unassembled WGS sequence"/>
</dbReference>
<keyword evidence="2" id="KW-0687">Ribonucleoprotein</keyword>
<evidence type="ECO:0000313" key="4">
    <source>
        <dbReference type="EMBL" id="SIT67274.1"/>
    </source>
</evidence>
<sequence>MNELNRQKIFNLIGLATRARKIITGEELVLAAIRSGSAKLVILSDDASANTAGKFRDKCIHYRTPMHAFGSRYEIGHAIGKEARVVLAITDSGFAKKLSGLLKEQEEE</sequence>
<dbReference type="InterPro" id="IPR029064">
    <property type="entry name" value="Ribosomal_eL30-like_sf"/>
</dbReference>
<reference evidence="5" key="1">
    <citation type="submission" date="2017-01" db="EMBL/GenBank/DDBJ databases">
        <authorList>
            <person name="Varghese N."/>
            <person name="Submissions S."/>
        </authorList>
    </citation>
    <scope>NUCLEOTIDE SEQUENCE [LARGE SCALE GENOMIC DNA]</scope>
    <source>
        <strain evidence="5">MNA4</strain>
    </source>
</reference>
<dbReference type="Gene3D" id="3.30.1330.30">
    <property type="match status" value="1"/>
</dbReference>
<dbReference type="GO" id="GO:0003723">
    <property type="term" value="F:RNA binding"/>
    <property type="evidence" value="ECO:0007669"/>
    <property type="project" value="InterPro"/>
</dbReference>
<dbReference type="Pfam" id="PF01248">
    <property type="entry name" value="Ribosomal_L7Ae"/>
    <property type="match status" value="1"/>
</dbReference>